<evidence type="ECO:0000313" key="5">
    <source>
        <dbReference type="Proteomes" id="UP000599523"/>
    </source>
</evidence>
<feature type="domain" description="HTH araC/xylS-type" evidence="3">
    <location>
        <begin position="213"/>
        <end position="308"/>
    </location>
</feature>
<comment type="caution">
    <text evidence="4">The sequence shown here is derived from an EMBL/GenBank/DDBJ whole genome shotgun (WGS) entry which is preliminary data.</text>
</comment>
<protein>
    <submittedName>
        <fullName evidence="4">Helix-turn-helix domain-containing protein</fullName>
    </submittedName>
</protein>
<accession>A0A972JAS1</accession>
<organism evidence="4 5">
    <name type="scientific">Azoarcus taiwanensis</name>
    <dbReference type="NCBI Taxonomy" id="666964"/>
    <lineage>
        <taxon>Bacteria</taxon>
        <taxon>Pseudomonadati</taxon>
        <taxon>Pseudomonadota</taxon>
        <taxon>Betaproteobacteria</taxon>
        <taxon>Rhodocyclales</taxon>
        <taxon>Zoogloeaceae</taxon>
        <taxon>Azoarcus</taxon>
    </lineage>
</organism>
<dbReference type="GO" id="GO:0043565">
    <property type="term" value="F:sequence-specific DNA binding"/>
    <property type="evidence" value="ECO:0007669"/>
    <property type="project" value="InterPro"/>
</dbReference>
<gene>
    <name evidence="4" type="ORF">GPA21_15110</name>
</gene>
<dbReference type="PANTHER" id="PTHR47893">
    <property type="entry name" value="REGULATORY PROTEIN PCHR"/>
    <property type="match status" value="1"/>
</dbReference>
<dbReference type="AlphaFoldDB" id="A0A972JAS1"/>
<dbReference type="SUPFAM" id="SSF46689">
    <property type="entry name" value="Homeodomain-like"/>
    <property type="match status" value="2"/>
</dbReference>
<keyword evidence="1" id="KW-0805">Transcription regulation</keyword>
<dbReference type="RefSeq" id="WP_168988961.1">
    <property type="nucleotide sequence ID" value="NZ_CAWPHM010000009.1"/>
</dbReference>
<reference evidence="4" key="1">
    <citation type="submission" date="2019-12" db="EMBL/GenBank/DDBJ databases">
        <title>Comparative genomics gives insights into the taxonomy of the Azoarcus-Aromatoleum group and reveals separate origins of nif in the plant-associated Azoarcus and non-plant-associated Aromatoleum sub-groups.</title>
        <authorList>
            <person name="Lafos M."/>
            <person name="Maluk M."/>
            <person name="Batista M."/>
            <person name="Junghare M."/>
            <person name="Carmona M."/>
            <person name="Faoro H."/>
            <person name="Cruz L.M."/>
            <person name="Battistoni F."/>
            <person name="De Souza E."/>
            <person name="Pedrosa F."/>
            <person name="Chen W.-M."/>
            <person name="Poole P.S."/>
            <person name="Dixon R.A."/>
            <person name="James E.K."/>
        </authorList>
    </citation>
    <scope>NUCLEOTIDE SEQUENCE</scope>
    <source>
        <strain evidence="4">NSC3</strain>
    </source>
</reference>
<dbReference type="InterPro" id="IPR053142">
    <property type="entry name" value="PchR_regulatory_protein"/>
</dbReference>
<dbReference type="PANTHER" id="PTHR47893:SF1">
    <property type="entry name" value="REGULATORY PROTEIN PCHR"/>
    <property type="match status" value="1"/>
</dbReference>
<dbReference type="SMART" id="SM00342">
    <property type="entry name" value="HTH_ARAC"/>
    <property type="match status" value="1"/>
</dbReference>
<evidence type="ECO:0000259" key="3">
    <source>
        <dbReference type="PROSITE" id="PS01124"/>
    </source>
</evidence>
<evidence type="ECO:0000313" key="4">
    <source>
        <dbReference type="EMBL" id="NMG04285.1"/>
    </source>
</evidence>
<dbReference type="EMBL" id="WTVM01000108">
    <property type="protein sequence ID" value="NMG04285.1"/>
    <property type="molecule type" value="Genomic_DNA"/>
</dbReference>
<evidence type="ECO:0000256" key="1">
    <source>
        <dbReference type="ARBA" id="ARBA00023015"/>
    </source>
</evidence>
<dbReference type="InterPro" id="IPR009057">
    <property type="entry name" value="Homeodomain-like_sf"/>
</dbReference>
<evidence type="ECO:0000256" key="2">
    <source>
        <dbReference type="ARBA" id="ARBA00023163"/>
    </source>
</evidence>
<dbReference type="GO" id="GO:0003700">
    <property type="term" value="F:DNA-binding transcription factor activity"/>
    <property type="evidence" value="ECO:0007669"/>
    <property type="project" value="InterPro"/>
</dbReference>
<proteinExistence type="predicted"/>
<dbReference type="Proteomes" id="UP000599523">
    <property type="component" value="Unassembled WGS sequence"/>
</dbReference>
<dbReference type="PROSITE" id="PS01124">
    <property type="entry name" value="HTH_ARAC_FAMILY_2"/>
    <property type="match status" value="1"/>
</dbReference>
<keyword evidence="5" id="KW-1185">Reference proteome</keyword>
<dbReference type="Gene3D" id="1.10.10.60">
    <property type="entry name" value="Homeodomain-like"/>
    <property type="match status" value="1"/>
</dbReference>
<name>A0A972JAS1_9RHOO</name>
<dbReference type="InterPro" id="IPR018060">
    <property type="entry name" value="HTH_AraC"/>
</dbReference>
<keyword evidence="2" id="KW-0804">Transcription</keyword>
<sequence>MTDFVRATGAAGPAVPGAGATHVALPDRFGDCWIERTALDDGLTVVHSHYRPTRELAEETVQTGSSPTLVITLGLAGESGFVAREGTRLRFRAGHTTLTAFNESRGERRFNAEGAVRQLRLVLTGTVLSRYLGEASVARLASRTGVRILGEHATPPWCRALLRPLLASEATPLDRHIAALTLAAEYLRPLMPTGASAAPSPTHLGADDIDKLQRARDLMRSHMDRALTIAYLSTTVGMNECKFKQGFRELFGAPPHRFLLELRMRRAWMLLESGSRVAQAAYAVGYQHPANFSAAFARYFGRTPKSVR</sequence>
<dbReference type="Pfam" id="PF12833">
    <property type="entry name" value="HTH_18"/>
    <property type="match status" value="1"/>
</dbReference>